<name>A0A6J6PCT3_9ZZZZ</name>
<dbReference type="InterPro" id="IPR012340">
    <property type="entry name" value="NA-bd_OB-fold"/>
</dbReference>
<organism evidence="2">
    <name type="scientific">freshwater metagenome</name>
    <dbReference type="NCBI Taxonomy" id="449393"/>
    <lineage>
        <taxon>unclassified sequences</taxon>
        <taxon>metagenomes</taxon>
        <taxon>ecological metagenomes</taxon>
    </lineage>
</organism>
<reference evidence="2" key="1">
    <citation type="submission" date="2020-05" db="EMBL/GenBank/DDBJ databases">
        <authorList>
            <person name="Chiriac C."/>
            <person name="Salcher M."/>
            <person name="Ghai R."/>
            <person name="Kavagutti S V."/>
        </authorList>
    </citation>
    <scope>NUCLEOTIDE SEQUENCE</scope>
</reference>
<protein>
    <submittedName>
        <fullName evidence="2">Unannotated protein</fullName>
    </submittedName>
</protein>
<evidence type="ECO:0000313" key="2">
    <source>
        <dbReference type="EMBL" id="CAB4694455.1"/>
    </source>
</evidence>
<dbReference type="AlphaFoldDB" id="A0A6J6PCT3"/>
<dbReference type="Gene3D" id="2.40.50.140">
    <property type="entry name" value="Nucleic acid-binding proteins"/>
    <property type="match status" value="1"/>
</dbReference>
<dbReference type="SUPFAM" id="SSF50249">
    <property type="entry name" value="Nucleic acid-binding proteins"/>
    <property type="match status" value="1"/>
</dbReference>
<evidence type="ECO:0000256" key="1">
    <source>
        <dbReference type="ARBA" id="ARBA00023125"/>
    </source>
</evidence>
<evidence type="ECO:0000313" key="3">
    <source>
        <dbReference type="EMBL" id="CAB4775191.1"/>
    </source>
</evidence>
<dbReference type="EMBL" id="CAFBLR010000006">
    <property type="protein sequence ID" value="CAB4859504.1"/>
    <property type="molecule type" value="Genomic_DNA"/>
</dbReference>
<keyword evidence="1" id="KW-0238">DNA-binding</keyword>
<accession>A0A6J6PCT3</accession>
<dbReference type="GO" id="GO:0003697">
    <property type="term" value="F:single-stranded DNA binding"/>
    <property type="evidence" value="ECO:0007669"/>
    <property type="project" value="InterPro"/>
</dbReference>
<sequence length="111" mass="11864">MNIVVLQGVLSRTPDRRELASGSVLLQFDLTTPTSTGAASVPVAWFDPPPSAQFDVGDEVVVTGEVRRRFFRSGGATQTRTEVVAGLVQRASNRKGVARTLGRLRESLAGP</sequence>
<proteinExistence type="predicted"/>
<dbReference type="InterPro" id="IPR000424">
    <property type="entry name" value="Primosome_PriB/ssb"/>
</dbReference>
<evidence type="ECO:0000313" key="4">
    <source>
        <dbReference type="EMBL" id="CAB4859504.1"/>
    </source>
</evidence>
<dbReference type="PROSITE" id="PS50935">
    <property type="entry name" value="SSB"/>
    <property type="match status" value="1"/>
</dbReference>
<dbReference type="EMBL" id="CAEZYY010000077">
    <property type="protein sequence ID" value="CAB4775191.1"/>
    <property type="molecule type" value="Genomic_DNA"/>
</dbReference>
<gene>
    <name evidence="2" type="ORF">UFOPK2602_00207</name>
    <name evidence="3" type="ORF">UFOPK2806_02665</name>
    <name evidence="4" type="ORF">UFOPK3417_00141</name>
</gene>
<dbReference type="EMBL" id="CAEZXX010000007">
    <property type="protein sequence ID" value="CAB4694455.1"/>
    <property type="molecule type" value="Genomic_DNA"/>
</dbReference>